<reference evidence="1 2" key="1">
    <citation type="submission" date="2023-12" db="EMBL/GenBank/DDBJ databases">
        <title>Genome sequencing and assembly of bacterial species from a model synthetic community.</title>
        <authorList>
            <person name="Hogle S.L."/>
        </authorList>
    </citation>
    <scope>NUCLEOTIDE SEQUENCE [LARGE SCALE GENOMIC DNA]</scope>
    <source>
        <strain evidence="1 2">HAMBI_3031</strain>
    </source>
</reference>
<evidence type="ECO:0000313" key="1">
    <source>
        <dbReference type="EMBL" id="WQD38496.1"/>
    </source>
</evidence>
<dbReference type="EMBL" id="CP139960">
    <property type="protein sequence ID" value="WQD38496.1"/>
    <property type="molecule type" value="Genomic_DNA"/>
</dbReference>
<keyword evidence="2" id="KW-1185">Reference proteome</keyword>
<evidence type="ECO:0008006" key="3">
    <source>
        <dbReference type="Google" id="ProtNLM"/>
    </source>
</evidence>
<organism evidence="1 2">
    <name type="scientific">Niabella yanshanensis</name>
    <dbReference type="NCBI Taxonomy" id="577386"/>
    <lineage>
        <taxon>Bacteria</taxon>
        <taxon>Pseudomonadati</taxon>
        <taxon>Bacteroidota</taxon>
        <taxon>Chitinophagia</taxon>
        <taxon>Chitinophagales</taxon>
        <taxon>Chitinophagaceae</taxon>
        <taxon>Niabella</taxon>
    </lineage>
</organism>
<dbReference type="Proteomes" id="UP001325680">
    <property type="component" value="Chromosome"/>
</dbReference>
<protein>
    <recommendedName>
        <fullName evidence="3">Crp/Fnr family transcriptional regulator</fullName>
    </recommendedName>
</protein>
<sequence length="188" mass="21899">MPASNPGIAFKKELVRVLNRLEGDWSYREAAAVIKPVLAGYITPSYLIDMSIMEDLFFEEHRHIYISIQQKLSPLETMDYRIHFFTQPHSISDDLIPYLQVLDMILIFQRREELQHSSVTKRLELVISRLTYDEQKLTIRLARKYPVAVRACLGFFLAGMNQVLLSSKTLQTLSPATLSRYKKEYSRL</sequence>
<name>A0ABZ0W5N7_9BACT</name>
<evidence type="ECO:0000313" key="2">
    <source>
        <dbReference type="Proteomes" id="UP001325680"/>
    </source>
</evidence>
<accession>A0ABZ0W5N7</accession>
<dbReference type="RefSeq" id="WP_114791249.1">
    <property type="nucleotide sequence ID" value="NZ_CP139960.1"/>
</dbReference>
<proteinExistence type="predicted"/>
<gene>
    <name evidence="1" type="ORF">U0035_22750</name>
</gene>